<dbReference type="Proteomes" id="UP000838308">
    <property type="component" value="Unassembled WGS sequence"/>
</dbReference>
<dbReference type="PANTHER" id="PTHR30204:SF96">
    <property type="entry name" value="CHROMOSOME-ANCHORING PROTEIN RACA"/>
    <property type="match status" value="1"/>
</dbReference>
<dbReference type="InterPro" id="IPR000551">
    <property type="entry name" value="MerR-type_HTH_dom"/>
</dbReference>
<dbReference type="RefSeq" id="WP_248737155.1">
    <property type="nucleotide sequence ID" value="NZ_CALBWS010000035.1"/>
</dbReference>
<proteinExistence type="predicted"/>
<keyword evidence="1" id="KW-0238">DNA-binding</keyword>
<name>A0ABM9EW53_9BACI</name>
<feature type="domain" description="HTH merR-type" evidence="2">
    <location>
        <begin position="4"/>
        <end position="72"/>
    </location>
</feature>
<dbReference type="PANTHER" id="PTHR30204">
    <property type="entry name" value="REDOX-CYCLING DRUG-SENSING TRANSCRIPTIONAL ACTIVATOR SOXR"/>
    <property type="match status" value="1"/>
</dbReference>
<dbReference type="PROSITE" id="PS50937">
    <property type="entry name" value="HTH_MERR_2"/>
    <property type="match status" value="1"/>
</dbReference>
<organism evidence="3 4">
    <name type="scientific">Neobacillus rhizosphaerae</name>
    <dbReference type="NCBI Taxonomy" id="2880965"/>
    <lineage>
        <taxon>Bacteria</taxon>
        <taxon>Bacillati</taxon>
        <taxon>Bacillota</taxon>
        <taxon>Bacilli</taxon>
        <taxon>Bacillales</taxon>
        <taxon>Bacillaceae</taxon>
        <taxon>Neobacillus</taxon>
    </lineage>
</organism>
<keyword evidence="4" id="KW-1185">Reference proteome</keyword>
<accession>A0ABM9EW53</accession>
<dbReference type="CDD" id="cd01106">
    <property type="entry name" value="HTH_TipAL-Mta"/>
    <property type="match status" value="1"/>
</dbReference>
<comment type="caution">
    <text evidence="3">The sequence shown here is derived from an EMBL/GenBank/DDBJ whole genome shotgun (WGS) entry which is preliminary data.</text>
</comment>
<protein>
    <recommendedName>
        <fullName evidence="2">HTH merR-type domain-containing protein</fullName>
    </recommendedName>
</protein>
<evidence type="ECO:0000313" key="4">
    <source>
        <dbReference type="Proteomes" id="UP000838308"/>
    </source>
</evidence>
<evidence type="ECO:0000259" key="2">
    <source>
        <dbReference type="PROSITE" id="PS50937"/>
    </source>
</evidence>
<evidence type="ECO:0000256" key="1">
    <source>
        <dbReference type="ARBA" id="ARBA00023125"/>
    </source>
</evidence>
<dbReference type="Gene3D" id="6.10.250.360">
    <property type="match status" value="1"/>
</dbReference>
<dbReference type="SUPFAM" id="SSF46955">
    <property type="entry name" value="Putative DNA-binding domain"/>
    <property type="match status" value="1"/>
</dbReference>
<gene>
    <name evidence="3" type="ORF">BACCIP111895_04108</name>
</gene>
<dbReference type="Pfam" id="PF13411">
    <property type="entry name" value="MerR_1"/>
    <property type="match status" value="1"/>
</dbReference>
<dbReference type="SMART" id="SM00422">
    <property type="entry name" value="HTH_MERR"/>
    <property type="match status" value="1"/>
</dbReference>
<dbReference type="EMBL" id="CALBWS010000035">
    <property type="protein sequence ID" value="CAH2716920.1"/>
    <property type="molecule type" value="Genomic_DNA"/>
</dbReference>
<dbReference type="InterPro" id="IPR009061">
    <property type="entry name" value="DNA-bd_dom_put_sf"/>
</dbReference>
<sequence length="250" mass="28980">MTEKYSIGTFAKKTGVTIRTLHYYDEISILKPEVSASGRRFYRDDHFITLQKIVTLKFLGFSLEQIKDLIETENWNLKESLLFQKKAMLEKRAHIDHMIKALDSALNIVEENNPVDSSIFISIINGILLEADHKEWLNNVFPEEKVDAIFDIPQEEQLELEKKWATLLTDLKNVCGSHHEGKEAQALIKDMFTMFSEIVGEDTSLILQMTKTDLPEEQLTIPLPFSKEEEEWLAKAMKFFLQKEGIEIEE</sequence>
<reference evidence="3" key="1">
    <citation type="submission" date="2022-04" db="EMBL/GenBank/DDBJ databases">
        <authorList>
            <person name="Criscuolo A."/>
        </authorList>
    </citation>
    <scope>NUCLEOTIDE SEQUENCE</scope>
    <source>
        <strain evidence="3">CIP111895</strain>
    </source>
</reference>
<dbReference type="InterPro" id="IPR047057">
    <property type="entry name" value="MerR_fam"/>
</dbReference>
<dbReference type="Gene3D" id="1.10.1660.10">
    <property type="match status" value="1"/>
</dbReference>
<evidence type="ECO:0000313" key="3">
    <source>
        <dbReference type="EMBL" id="CAH2716920.1"/>
    </source>
</evidence>